<dbReference type="Proteomes" id="UP000712600">
    <property type="component" value="Unassembled WGS sequence"/>
</dbReference>
<reference evidence="1" key="1">
    <citation type="submission" date="2019-12" db="EMBL/GenBank/DDBJ databases">
        <title>Genome sequencing and annotation of Brassica cretica.</title>
        <authorList>
            <person name="Studholme D.J."/>
            <person name="Sarris P."/>
        </authorList>
    </citation>
    <scope>NUCLEOTIDE SEQUENCE</scope>
    <source>
        <strain evidence="1">PFS-109/04</strain>
        <tissue evidence="1">Leaf</tissue>
    </source>
</reference>
<evidence type="ECO:0000313" key="2">
    <source>
        <dbReference type="Proteomes" id="UP000712600"/>
    </source>
</evidence>
<name>A0A8S9P390_BRACR</name>
<gene>
    <name evidence="1" type="ORF">F2Q69_00006344</name>
</gene>
<protein>
    <submittedName>
        <fullName evidence="1">Uncharacterized protein</fullName>
    </submittedName>
</protein>
<comment type="caution">
    <text evidence="1">The sequence shown here is derived from an EMBL/GenBank/DDBJ whole genome shotgun (WGS) entry which is preliminary data.</text>
</comment>
<evidence type="ECO:0000313" key="1">
    <source>
        <dbReference type="EMBL" id="KAF3509255.1"/>
    </source>
</evidence>
<dbReference type="AlphaFoldDB" id="A0A8S9P390"/>
<sequence length="92" mass="9927">MSGGISYRTLSPLGSGSGGDCLKLGGFYLGPGGLSFETQRLFVLNPKVIFFEIVLRHPWKAALRLLLFGVSQPGGATQSPDLDTFHVWSSRD</sequence>
<accession>A0A8S9P390</accession>
<organism evidence="1 2">
    <name type="scientific">Brassica cretica</name>
    <name type="common">Mustard</name>
    <dbReference type="NCBI Taxonomy" id="69181"/>
    <lineage>
        <taxon>Eukaryota</taxon>
        <taxon>Viridiplantae</taxon>
        <taxon>Streptophyta</taxon>
        <taxon>Embryophyta</taxon>
        <taxon>Tracheophyta</taxon>
        <taxon>Spermatophyta</taxon>
        <taxon>Magnoliopsida</taxon>
        <taxon>eudicotyledons</taxon>
        <taxon>Gunneridae</taxon>
        <taxon>Pentapetalae</taxon>
        <taxon>rosids</taxon>
        <taxon>malvids</taxon>
        <taxon>Brassicales</taxon>
        <taxon>Brassicaceae</taxon>
        <taxon>Brassiceae</taxon>
        <taxon>Brassica</taxon>
    </lineage>
</organism>
<proteinExistence type="predicted"/>
<dbReference type="EMBL" id="QGKX02001521">
    <property type="protein sequence ID" value="KAF3509255.1"/>
    <property type="molecule type" value="Genomic_DNA"/>
</dbReference>